<dbReference type="InterPro" id="IPR036250">
    <property type="entry name" value="AcylCo_DH-like_C"/>
</dbReference>
<evidence type="ECO:0000256" key="1">
    <source>
        <dbReference type="ARBA" id="ARBA00001974"/>
    </source>
</evidence>
<dbReference type="EC" id="1.3.8.4" evidence="4"/>
<dbReference type="Pfam" id="PF02770">
    <property type="entry name" value="Acyl-CoA_dh_M"/>
    <property type="match status" value="1"/>
</dbReference>
<evidence type="ECO:0000313" key="15">
    <source>
        <dbReference type="Proteomes" id="UP001168613"/>
    </source>
</evidence>
<dbReference type="Pfam" id="PF02771">
    <property type="entry name" value="Acyl-CoA_dh_N"/>
    <property type="match status" value="1"/>
</dbReference>
<gene>
    <name evidence="14" type="ORF">LMS43_01200</name>
</gene>
<dbReference type="SUPFAM" id="SSF56645">
    <property type="entry name" value="Acyl-CoA dehydrogenase NM domain-like"/>
    <property type="match status" value="1"/>
</dbReference>
<dbReference type="Pfam" id="PF00441">
    <property type="entry name" value="Acyl-CoA_dh_1"/>
    <property type="match status" value="1"/>
</dbReference>
<comment type="catalytic activity">
    <reaction evidence="10">
        <text>3-methylbutanoyl-CoA + oxidized [electron-transfer flavoprotein] + H(+) = 3-methylbut-2-enoyl-CoA + reduced [electron-transfer flavoprotein]</text>
        <dbReference type="Rhea" id="RHEA:12276"/>
        <dbReference type="Rhea" id="RHEA-COMP:10685"/>
        <dbReference type="Rhea" id="RHEA-COMP:10686"/>
        <dbReference type="ChEBI" id="CHEBI:15378"/>
        <dbReference type="ChEBI" id="CHEBI:57344"/>
        <dbReference type="ChEBI" id="CHEBI:57345"/>
        <dbReference type="ChEBI" id="CHEBI:57692"/>
        <dbReference type="ChEBI" id="CHEBI:58307"/>
        <dbReference type="EC" id="1.3.8.4"/>
    </reaction>
</comment>
<evidence type="ECO:0000256" key="4">
    <source>
        <dbReference type="ARBA" id="ARBA00012044"/>
    </source>
</evidence>
<dbReference type="SUPFAM" id="SSF47203">
    <property type="entry name" value="Acyl-CoA dehydrogenase C-terminal domain-like"/>
    <property type="match status" value="1"/>
</dbReference>
<dbReference type="Gene3D" id="1.10.540.10">
    <property type="entry name" value="Acyl-CoA dehydrogenase/oxidase, N-terminal domain"/>
    <property type="match status" value="1"/>
</dbReference>
<dbReference type="InterPro" id="IPR009100">
    <property type="entry name" value="AcylCoA_DH/oxidase_NM_dom_sf"/>
</dbReference>
<dbReference type="EMBL" id="JAJHNU010000001">
    <property type="protein sequence ID" value="MDN4119895.1"/>
    <property type="molecule type" value="Genomic_DNA"/>
</dbReference>
<comment type="similarity">
    <text evidence="3">Belongs to the acyl-CoA dehydrogenase family.</text>
</comment>
<evidence type="ECO:0000256" key="5">
    <source>
        <dbReference type="ARBA" id="ARBA00018258"/>
    </source>
</evidence>
<accession>A0ABT8EF39</accession>
<evidence type="ECO:0000256" key="10">
    <source>
        <dbReference type="ARBA" id="ARBA00052875"/>
    </source>
</evidence>
<evidence type="ECO:0000256" key="6">
    <source>
        <dbReference type="ARBA" id="ARBA00022630"/>
    </source>
</evidence>
<keyword evidence="6" id="KW-0285">Flavoprotein</keyword>
<evidence type="ECO:0000259" key="11">
    <source>
        <dbReference type="Pfam" id="PF00441"/>
    </source>
</evidence>
<dbReference type="InterPro" id="IPR006089">
    <property type="entry name" value="Acyl-CoA_DH_CS"/>
</dbReference>
<dbReference type="RefSeq" id="WP_266122767.1">
    <property type="nucleotide sequence ID" value="NZ_JAJHNU010000001.1"/>
</dbReference>
<dbReference type="PIRSF" id="PIRSF016578">
    <property type="entry name" value="HsaA"/>
    <property type="match status" value="1"/>
</dbReference>
<dbReference type="PROSITE" id="PS00073">
    <property type="entry name" value="ACYL_COA_DH_2"/>
    <property type="match status" value="1"/>
</dbReference>
<organism evidence="14 15">
    <name type="scientific">Alcaligenes endophyticus</name>
    <dbReference type="NCBI Taxonomy" id="1929088"/>
    <lineage>
        <taxon>Bacteria</taxon>
        <taxon>Pseudomonadati</taxon>
        <taxon>Pseudomonadota</taxon>
        <taxon>Betaproteobacteria</taxon>
        <taxon>Burkholderiales</taxon>
        <taxon>Alcaligenaceae</taxon>
        <taxon>Alcaligenes</taxon>
    </lineage>
</organism>
<dbReference type="Gene3D" id="1.20.140.10">
    <property type="entry name" value="Butyryl-CoA Dehydrogenase, subunit A, domain 3"/>
    <property type="match status" value="1"/>
</dbReference>
<comment type="caution">
    <text evidence="14">The sequence shown here is derived from an EMBL/GenBank/DDBJ whole genome shotgun (WGS) entry which is preliminary data.</text>
</comment>
<evidence type="ECO:0000313" key="14">
    <source>
        <dbReference type="EMBL" id="MDN4119895.1"/>
    </source>
</evidence>
<keyword evidence="9" id="KW-0560">Oxidoreductase</keyword>
<comment type="cofactor">
    <cofactor evidence="1">
        <name>FAD</name>
        <dbReference type="ChEBI" id="CHEBI:57692"/>
    </cofactor>
</comment>
<keyword evidence="8" id="KW-0809">Transit peptide</keyword>
<evidence type="ECO:0000259" key="13">
    <source>
        <dbReference type="Pfam" id="PF02771"/>
    </source>
</evidence>
<dbReference type="InterPro" id="IPR006091">
    <property type="entry name" value="Acyl-CoA_Oxase/DH_mid-dom"/>
</dbReference>
<dbReference type="InterPro" id="IPR013786">
    <property type="entry name" value="AcylCoA_DH/ox_N"/>
</dbReference>
<evidence type="ECO:0000256" key="7">
    <source>
        <dbReference type="ARBA" id="ARBA00022827"/>
    </source>
</evidence>
<evidence type="ECO:0000259" key="12">
    <source>
        <dbReference type="Pfam" id="PF02770"/>
    </source>
</evidence>
<feature type="domain" description="Acyl-CoA dehydrogenase/oxidase N-terminal" evidence="13">
    <location>
        <begin position="13"/>
        <end position="123"/>
    </location>
</feature>
<evidence type="ECO:0000256" key="9">
    <source>
        <dbReference type="ARBA" id="ARBA00023002"/>
    </source>
</evidence>
<dbReference type="PROSITE" id="PS00072">
    <property type="entry name" value="ACYL_COA_DH_1"/>
    <property type="match status" value="1"/>
</dbReference>
<dbReference type="InterPro" id="IPR037069">
    <property type="entry name" value="AcylCoA_DH/ox_N_sf"/>
</dbReference>
<dbReference type="InterPro" id="IPR009075">
    <property type="entry name" value="AcylCo_DH/oxidase_C"/>
</dbReference>
<feature type="domain" description="Acyl-CoA dehydrogenase/oxidase C-terminal" evidence="11">
    <location>
        <begin position="234"/>
        <end position="387"/>
    </location>
</feature>
<keyword evidence="7" id="KW-0274">FAD</keyword>
<dbReference type="Proteomes" id="UP001168613">
    <property type="component" value="Unassembled WGS sequence"/>
</dbReference>
<evidence type="ECO:0000256" key="8">
    <source>
        <dbReference type="ARBA" id="ARBA00022946"/>
    </source>
</evidence>
<proteinExistence type="inferred from homology"/>
<dbReference type="CDD" id="cd01156">
    <property type="entry name" value="IVD"/>
    <property type="match status" value="1"/>
</dbReference>
<feature type="domain" description="Acyl-CoA oxidase/dehydrogenase middle" evidence="12">
    <location>
        <begin position="127"/>
        <end position="222"/>
    </location>
</feature>
<evidence type="ECO:0000256" key="2">
    <source>
        <dbReference type="ARBA" id="ARBA00004898"/>
    </source>
</evidence>
<dbReference type="InterPro" id="IPR034183">
    <property type="entry name" value="IVD"/>
</dbReference>
<dbReference type="PANTHER" id="PTHR43884:SF12">
    <property type="entry name" value="ISOVALERYL-COA DEHYDROGENASE, MITOCHONDRIAL-RELATED"/>
    <property type="match status" value="1"/>
</dbReference>
<protein>
    <recommendedName>
        <fullName evidence="5">Isovaleryl-CoA dehydrogenase, mitochondrial</fullName>
        <ecNumber evidence="4">1.3.8.4</ecNumber>
    </recommendedName>
</protein>
<name>A0ABT8EF39_9BURK</name>
<sequence length="392" mass="42392">MSLPGLNFELGSDLDMLRASVHDFAQSEVAPLAAQMDKDDQFPMHLWKKMGDLGLLGITVSEEYGGSNMGYLAHMLAMEELSRASASLALSYGAHSNLCVNQIHRNGSEAQKQKYLPGLISGEQVGALAMSETGAGSDVVSMSLRAERKGDHFVLNGHKMWITNGPDADTLVVYAKTDPQAHARGITAFIIEKDFPGFSVAQKLDKLGMRGSHTGELVFQDCLVPVENILGAENGGVKVLMSGLDYERAVLAGGPLGIMQAVMDIVVPYIHDRKQFGQAIGEFQLIQGKMADLYTTLQASRALCYTVGKNLDQLGSAHARSVRKDCAAAILYSAEKATWMAGEGIQILGGNGYINEFATGRLWRDAKLYEIGAGTSEIRRMLIGRELFNETA</sequence>
<dbReference type="InterPro" id="IPR046373">
    <property type="entry name" value="Acyl-CoA_Oxase/DH_mid-dom_sf"/>
</dbReference>
<comment type="pathway">
    <text evidence="2">Amino-acid degradation; L-leucine degradation; (S)-3-hydroxy-3-methylglutaryl-CoA from 3-isovaleryl-CoA: step 1/3.</text>
</comment>
<dbReference type="Gene3D" id="2.40.110.10">
    <property type="entry name" value="Butyryl-CoA Dehydrogenase, subunit A, domain 2"/>
    <property type="match status" value="1"/>
</dbReference>
<dbReference type="PANTHER" id="PTHR43884">
    <property type="entry name" value="ACYL-COA DEHYDROGENASE"/>
    <property type="match status" value="1"/>
</dbReference>
<keyword evidence="15" id="KW-1185">Reference proteome</keyword>
<evidence type="ECO:0000256" key="3">
    <source>
        <dbReference type="ARBA" id="ARBA00009347"/>
    </source>
</evidence>
<reference evidence="14" key="1">
    <citation type="submission" date="2021-11" db="EMBL/GenBank/DDBJ databases">
        <title>Draft genome sequence of Alcaligenes endophyticus type strain CCUG 75668T.</title>
        <authorList>
            <person name="Salva-Serra F."/>
            <person name="Duran R.E."/>
            <person name="Seeger M."/>
            <person name="Moore E.R.B."/>
            <person name="Jaen-Luchoro D."/>
        </authorList>
    </citation>
    <scope>NUCLEOTIDE SEQUENCE</scope>
    <source>
        <strain evidence="14">CCUG 75668</strain>
    </source>
</reference>